<comment type="caution">
    <text evidence="6">The sequence shown here is derived from an EMBL/GenBank/DDBJ whole genome shotgun (WGS) entry which is preliminary data.</text>
</comment>
<evidence type="ECO:0000313" key="6">
    <source>
        <dbReference type="EMBL" id="GAA1681556.1"/>
    </source>
</evidence>
<dbReference type="InterPro" id="IPR023213">
    <property type="entry name" value="CAT-like_dom_sf"/>
</dbReference>
<name>A0ABN2H4L7_9ACTN</name>
<dbReference type="PANTHER" id="PTHR45527:SF1">
    <property type="entry name" value="FATTY ACID SYNTHASE"/>
    <property type="match status" value="1"/>
</dbReference>
<dbReference type="PROSITE" id="PS00012">
    <property type="entry name" value="PHOSPHOPANTETHEINE"/>
    <property type="match status" value="1"/>
</dbReference>
<dbReference type="Pfam" id="PF05050">
    <property type="entry name" value="Methyltransf_21"/>
    <property type="match status" value="1"/>
</dbReference>
<organism evidence="6 7">
    <name type="scientific">Fodinicola feengrottensis</name>
    <dbReference type="NCBI Taxonomy" id="435914"/>
    <lineage>
        <taxon>Bacteria</taxon>
        <taxon>Bacillati</taxon>
        <taxon>Actinomycetota</taxon>
        <taxon>Actinomycetes</taxon>
        <taxon>Mycobacteriales</taxon>
        <taxon>Fodinicola</taxon>
    </lineage>
</organism>
<dbReference type="Pfam" id="PF00668">
    <property type="entry name" value="Condensation"/>
    <property type="match status" value="1"/>
</dbReference>
<dbReference type="InterPro" id="IPR020806">
    <property type="entry name" value="PKS_PP-bd"/>
</dbReference>
<dbReference type="InterPro" id="IPR006162">
    <property type="entry name" value="Ppantetheine_attach_site"/>
</dbReference>
<dbReference type="Pfam" id="PF00501">
    <property type="entry name" value="AMP-binding"/>
    <property type="match status" value="2"/>
</dbReference>
<dbReference type="InterPro" id="IPR009081">
    <property type="entry name" value="PP-bd_ACP"/>
</dbReference>
<evidence type="ECO:0000256" key="1">
    <source>
        <dbReference type="ARBA" id="ARBA00001957"/>
    </source>
</evidence>
<dbReference type="Gene3D" id="3.40.50.1820">
    <property type="entry name" value="alpha/beta hydrolase"/>
    <property type="match status" value="1"/>
</dbReference>
<dbReference type="SUPFAM" id="SSF56801">
    <property type="entry name" value="Acetyl-CoA synthetase-like"/>
    <property type="match status" value="2"/>
</dbReference>
<dbReference type="NCBIfam" id="TIGR01733">
    <property type="entry name" value="AA-adenyl-dom"/>
    <property type="match status" value="2"/>
</dbReference>
<dbReference type="Gene3D" id="3.40.50.150">
    <property type="entry name" value="Vaccinia Virus protein VP39"/>
    <property type="match status" value="1"/>
</dbReference>
<feature type="domain" description="Carrier" evidence="5">
    <location>
        <begin position="790"/>
        <end position="865"/>
    </location>
</feature>
<dbReference type="Gene3D" id="1.10.1200.10">
    <property type="entry name" value="ACP-like"/>
    <property type="match status" value="1"/>
</dbReference>
<dbReference type="InterPro" id="IPR029058">
    <property type="entry name" value="AB_hydrolase_fold"/>
</dbReference>
<dbReference type="RefSeq" id="WP_344311198.1">
    <property type="nucleotide sequence ID" value="NZ_BAAANY010000010.1"/>
</dbReference>
<dbReference type="PROSITE" id="PS00455">
    <property type="entry name" value="AMP_BINDING"/>
    <property type="match status" value="2"/>
</dbReference>
<dbReference type="InterPro" id="IPR025110">
    <property type="entry name" value="AMP-bd_C"/>
</dbReference>
<evidence type="ECO:0000256" key="3">
    <source>
        <dbReference type="ARBA" id="ARBA00022553"/>
    </source>
</evidence>
<feature type="region of interest" description="Disordered" evidence="4">
    <location>
        <begin position="1077"/>
        <end position="1096"/>
    </location>
</feature>
<dbReference type="SUPFAM" id="SSF52777">
    <property type="entry name" value="CoA-dependent acyltransferases"/>
    <property type="match status" value="2"/>
</dbReference>
<sequence length="1957" mass="212240">MSQGGVRPDALGLTVLSLLGKENPAAIAVESEAGRLTYEQLDLRVNRLARYLRGLGAGPETYVAIMLPRSIDLVVAILAVLRAGAAYVPIDPEYPAERIRFVLADSGSRLLLTDRSQPNHGDLTTVFVDDLAVGAQPVDPPTVLVRPENAAYVIYTSGSTGQPKGVVVSHAAIAGHLRWMQETFRLTADDRVLQKTSASFDVSVWEFLWPLTVGAGLVLARPGGHREPRYLADLISSHGITTVHFVPSMLRAFLEEPAARRCTGLRRILCSGEALPASLAATCARILPASPHNLYGPTEAAIDVTWWPYEPDAAEIPIGRPVWNTQAYVLDEDLSPLPVGETGELFLAGDQLARGYHGRPGLTAEKFRPNPFTPGARMYATGDLAQWRPDGTLRYVGRTDQQVKLHGFRIELGEVEAALAAHPAVGEAAVLMREDEPGHPRLVGYLVPSTVDADAVRRMLPLDTEDRTIELPGDVTAWVANRSEAEFMAEEIFGDQVYLRGGIQLPDRACVFDVGANVGLFSLFVAQKSADAQVFAFEPMPPLQKLLRRNLRIHGVDAQVLPYALGAQPGTAAFSYYPHATVLSGRYADAAAETAVVRSLFSRQLGETGAVVDELLAERLRTESYDCEVRTLSDVIVEQGIEHIDLLKIDVEKSEAEVLAGLRDEHYAMIDQLVVEVHDDDGRLAQITKLLESHGYRTTAERDPQLAGTDLYNVYATRLQPLPERTASKGKGWHSPTKLLADVKESLERTLPAYEVPTAWLLLDRLPLAANGKLDRAGLPAPLRETAYEPPRTDTERTLCDLWSQVLGVQKVGIADDFFDLGGNSLAVARLISRVRAAFGVELAARAVFRASTVENLAREVESAGAPALPPLLATDRSGLLPLSLPQQRVWFLEQLVPGNLAYNAQITLRLKGNLDVDALRATLTEIVRRHEIFRTVFRAVDGVGTAEVRPPMPVDLPVVDCADPADELISAQVRQSFDLAQPPLARWTLLRHGPTDHTLVQVEHHFVHDGWSLAQLLTELTCIYPAFVGGEPSPLPAPTRQYGDFTRWQRDWMRGEVLDRHLDFWADQLAGAPAALDLPTDRPRPARQSFRGDAVQTQVPTDLVERLHRFARDHRVTLFSAMLAGFSALLQRYTNQHDLVVGTGVANRRLAETENLLGMVVNTLPLRLDLAGQPGLTELAGRVQETTMAADAWQDVPLDRLVDRLDVRRDPSRNPLFGVMFSFHDSRIPDLAFGGLDGRLTYRHNGSAKTDLNVVAIPAGANEITLIWEYATDLFDAETAQRMVAHYFALLDAALADPDQPVDRLPMLPETELRRVLAAAQGKEEPYPADATLAEMFERQVVARPDAVALCHRDVELTYAQLDVRANAVAAQLRKAGVGRDIAVGILLPPGVDLVVGLLGALKAGGAYVPINPQLPDERIRWMLADSGARAVVTWPALASSIQGLPVVFPDAKNAESVARESGPRSLAYVIYTSGSTGRPKGVMVEHRSVLRLVFGQDYLNFGPAQRITQALEPSFDASTFEFWAPLLHGGTLCVIDPEVVQSPVEFAAEIRRLRVTTTLLTTTLFNEVVTMIPDAFAGLDAVLFGGEAASPQRLRALLAGGSAPGRLVNYFGPTEATTCTNAGRVDAVPAAAQTVPIGPPIANTSTYVLDVAGRPVGIGMPGELYVGGPGVARGYVGRPGLTAQRFVPDPYGPPGSRLYQTGDLVRWRPDGELEFLGRVDEQVKIRGFRVEPGEVAAVLTEHPQVADATVVVTGEGIDKRLVGYVVPLAAELTAADLRDHLVDRLPAYLVPAAIVLVDALPLTTHGKVDKAALRPAARAETEVLTRPRTDTERKVAELCAALLGVAAVGVLSDFYAAGGHSLLASRLVAQVNEAFGVRVRLAEFLLRPRLADLAAAVDAATADAAADTAALDKAIDAGPVRTYQRELTDLLANLDDLSDDEIEALLSEPETGGSR</sequence>
<dbReference type="NCBIfam" id="TIGR01444">
    <property type="entry name" value="fkbM_fam"/>
    <property type="match status" value="1"/>
</dbReference>
<dbReference type="NCBIfam" id="NF003417">
    <property type="entry name" value="PRK04813.1"/>
    <property type="match status" value="3"/>
</dbReference>
<dbReference type="InterPro" id="IPR000873">
    <property type="entry name" value="AMP-dep_synth/lig_dom"/>
</dbReference>
<evidence type="ECO:0000256" key="2">
    <source>
        <dbReference type="ARBA" id="ARBA00022450"/>
    </source>
</evidence>
<dbReference type="CDD" id="cd17646">
    <property type="entry name" value="A_NRPS_AB3403-like"/>
    <property type="match status" value="1"/>
</dbReference>
<evidence type="ECO:0000313" key="7">
    <source>
        <dbReference type="Proteomes" id="UP001500618"/>
    </source>
</evidence>
<dbReference type="Proteomes" id="UP001500618">
    <property type="component" value="Unassembled WGS sequence"/>
</dbReference>
<keyword evidence="7" id="KW-1185">Reference proteome</keyword>
<dbReference type="EMBL" id="BAAANY010000010">
    <property type="protein sequence ID" value="GAA1681556.1"/>
    <property type="molecule type" value="Genomic_DNA"/>
</dbReference>
<dbReference type="SMART" id="SM00823">
    <property type="entry name" value="PKS_PP"/>
    <property type="match status" value="2"/>
</dbReference>
<gene>
    <name evidence="6" type="ORF">GCM10009765_33360</name>
</gene>
<comment type="cofactor">
    <cofactor evidence="1">
        <name>pantetheine 4'-phosphate</name>
        <dbReference type="ChEBI" id="CHEBI:47942"/>
    </cofactor>
</comment>
<dbReference type="CDD" id="cd12117">
    <property type="entry name" value="A_NRPS_Srf_like"/>
    <property type="match status" value="1"/>
</dbReference>
<dbReference type="Gene3D" id="3.30.300.30">
    <property type="match status" value="2"/>
</dbReference>
<dbReference type="Gene3D" id="3.30.559.10">
    <property type="entry name" value="Chloramphenicol acetyltransferase-like domain"/>
    <property type="match status" value="1"/>
</dbReference>
<dbReference type="Gene3D" id="3.30.559.30">
    <property type="entry name" value="Nonribosomal peptide synthetase, condensation domain"/>
    <property type="match status" value="1"/>
</dbReference>
<dbReference type="Pfam" id="PF13193">
    <property type="entry name" value="AMP-binding_C"/>
    <property type="match status" value="1"/>
</dbReference>
<dbReference type="Gene3D" id="2.30.38.10">
    <property type="entry name" value="Luciferase, Domain 3"/>
    <property type="match status" value="2"/>
</dbReference>
<accession>A0ABN2H4L7</accession>
<evidence type="ECO:0000259" key="5">
    <source>
        <dbReference type="PROSITE" id="PS50075"/>
    </source>
</evidence>
<dbReference type="Pfam" id="PF00550">
    <property type="entry name" value="PP-binding"/>
    <property type="match status" value="2"/>
</dbReference>
<protein>
    <recommendedName>
        <fullName evidence="5">Carrier domain-containing protein</fullName>
    </recommendedName>
</protein>
<dbReference type="SUPFAM" id="SSF53335">
    <property type="entry name" value="S-adenosyl-L-methionine-dependent methyltransferases"/>
    <property type="match status" value="1"/>
</dbReference>
<dbReference type="CDD" id="cd19531">
    <property type="entry name" value="LCL_NRPS-like"/>
    <property type="match status" value="1"/>
</dbReference>
<dbReference type="InterPro" id="IPR006342">
    <property type="entry name" value="FkbM_mtfrase"/>
</dbReference>
<dbReference type="PROSITE" id="PS50075">
    <property type="entry name" value="CARRIER"/>
    <property type="match status" value="2"/>
</dbReference>
<dbReference type="Gene3D" id="3.40.50.980">
    <property type="match status" value="4"/>
</dbReference>
<dbReference type="InterPro" id="IPR020845">
    <property type="entry name" value="AMP-binding_CS"/>
</dbReference>
<dbReference type="InterPro" id="IPR029063">
    <property type="entry name" value="SAM-dependent_MTases_sf"/>
</dbReference>
<dbReference type="PANTHER" id="PTHR45527">
    <property type="entry name" value="NONRIBOSOMAL PEPTIDE SYNTHETASE"/>
    <property type="match status" value="1"/>
</dbReference>
<keyword evidence="2" id="KW-0596">Phosphopantetheine</keyword>
<evidence type="ECO:0000256" key="4">
    <source>
        <dbReference type="SAM" id="MobiDB-lite"/>
    </source>
</evidence>
<dbReference type="SUPFAM" id="SSF47336">
    <property type="entry name" value="ACP-like"/>
    <property type="match status" value="2"/>
</dbReference>
<dbReference type="InterPro" id="IPR045851">
    <property type="entry name" value="AMP-bd_C_sf"/>
</dbReference>
<keyword evidence="3" id="KW-0597">Phosphoprotein</keyword>
<feature type="domain" description="Carrier" evidence="5">
    <location>
        <begin position="1828"/>
        <end position="1903"/>
    </location>
</feature>
<dbReference type="InterPro" id="IPR036736">
    <property type="entry name" value="ACP-like_sf"/>
</dbReference>
<reference evidence="6 7" key="1">
    <citation type="journal article" date="2019" name="Int. J. Syst. Evol. Microbiol.">
        <title>The Global Catalogue of Microorganisms (GCM) 10K type strain sequencing project: providing services to taxonomists for standard genome sequencing and annotation.</title>
        <authorList>
            <consortium name="The Broad Institute Genomics Platform"/>
            <consortium name="The Broad Institute Genome Sequencing Center for Infectious Disease"/>
            <person name="Wu L."/>
            <person name="Ma J."/>
        </authorList>
    </citation>
    <scope>NUCLEOTIDE SEQUENCE [LARGE SCALE GENOMIC DNA]</scope>
    <source>
        <strain evidence="6 7">JCM 14718</strain>
    </source>
</reference>
<proteinExistence type="predicted"/>
<dbReference type="InterPro" id="IPR010071">
    <property type="entry name" value="AA_adenyl_dom"/>
</dbReference>
<dbReference type="InterPro" id="IPR001242">
    <property type="entry name" value="Condensation_dom"/>
</dbReference>